<comment type="caution">
    <text evidence="1">The sequence shown here is derived from an EMBL/GenBank/DDBJ whole genome shotgun (WGS) entry which is preliminary data.</text>
</comment>
<proteinExistence type="predicted"/>
<gene>
    <name evidence="1" type="ORF">GCM10009720_08690</name>
</gene>
<dbReference type="EMBL" id="BAAAMN010000014">
    <property type="protein sequence ID" value="GAA2030748.1"/>
    <property type="molecule type" value="Genomic_DNA"/>
</dbReference>
<accession>A0ABP5FNI8</accession>
<evidence type="ECO:0000313" key="2">
    <source>
        <dbReference type="Proteomes" id="UP001501461"/>
    </source>
</evidence>
<dbReference type="PROSITE" id="PS51257">
    <property type="entry name" value="PROKAR_LIPOPROTEIN"/>
    <property type="match status" value="1"/>
</dbReference>
<name>A0ABP5FNI8_9MICC</name>
<organism evidence="1 2">
    <name type="scientific">Yaniella flava</name>
    <dbReference type="NCBI Taxonomy" id="287930"/>
    <lineage>
        <taxon>Bacteria</taxon>
        <taxon>Bacillati</taxon>
        <taxon>Actinomycetota</taxon>
        <taxon>Actinomycetes</taxon>
        <taxon>Micrococcales</taxon>
        <taxon>Micrococcaceae</taxon>
        <taxon>Yaniella</taxon>
    </lineage>
</organism>
<dbReference type="RefSeq" id="WP_343956379.1">
    <property type="nucleotide sequence ID" value="NZ_BAAAMN010000014.1"/>
</dbReference>
<reference evidence="2" key="1">
    <citation type="journal article" date="2019" name="Int. J. Syst. Evol. Microbiol.">
        <title>The Global Catalogue of Microorganisms (GCM) 10K type strain sequencing project: providing services to taxonomists for standard genome sequencing and annotation.</title>
        <authorList>
            <consortium name="The Broad Institute Genomics Platform"/>
            <consortium name="The Broad Institute Genome Sequencing Center for Infectious Disease"/>
            <person name="Wu L."/>
            <person name="Ma J."/>
        </authorList>
    </citation>
    <scope>NUCLEOTIDE SEQUENCE [LARGE SCALE GENOMIC DNA]</scope>
    <source>
        <strain evidence="2">JCM 13595</strain>
    </source>
</reference>
<evidence type="ECO:0000313" key="1">
    <source>
        <dbReference type="EMBL" id="GAA2030748.1"/>
    </source>
</evidence>
<keyword evidence="2" id="KW-1185">Reference proteome</keyword>
<sequence length="63" mass="6643">MKVHRIVITVMGVIAALSVAGCTDETSPDEAISMVPVQDILCLHPDTVEAAINTLGLEDIPDL</sequence>
<dbReference type="Proteomes" id="UP001501461">
    <property type="component" value="Unassembled WGS sequence"/>
</dbReference>
<protein>
    <submittedName>
        <fullName evidence="1">Uncharacterized protein</fullName>
    </submittedName>
</protein>